<organism evidence="1 2">
    <name type="scientific">Pristionchus entomophagus</name>
    <dbReference type="NCBI Taxonomy" id="358040"/>
    <lineage>
        <taxon>Eukaryota</taxon>
        <taxon>Metazoa</taxon>
        <taxon>Ecdysozoa</taxon>
        <taxon>Nematoda</taxon>
        <taxon>Chromadorea</taxon>
        <taxon>Rhabditida</taxon>
        <taxon>Rhabditina</taxon>
        <taxon>Diplogasteromorpha</taxon>
        <taxon>Diplogasteroidea</taxon>
        <taxon>Neodiplogasteridae</taxon>
        <taxon>Pristionchus</taxon>
    </lineage>
</organism>
<dbReference type="AlphaFoldDB" id="A0AAV5U7W0"/>
<reference evidence="1" key="1">
    <citation type="submission" date="2023-10" db="EMBL/GenBank/DDBJ databases">
        <title>Genome assembly of Pristionchus species.</title>
        <authorList>
            <person name="Yoshida K."/>
            <person name="Sommer R.J."/>
        </authorList>
    </citation>
    <scope>NUCLEOTIDE SEQUENCE</scope>
    <source>
        <strain evidence="1">RS0144</strain>
    </source>
</reference>
<keyword evidence="2" id="KW-1185">Reference proteome</keyword>
<dbReference type="EMBL" id="BTSX01000005">
    <property type="protein sequence ID" value="GMT02214.1"/>
    <property type="molecule type" value="Genomic_DNA"/>
</dbReference>
<gene>
    <name evidence="1" type="ORF">PENTCL1PPCAC_24388</name>
</gene>
<evidence type="ECO:0000313" key="2">
    <source>
        <dbReference type="Proteomes" id="UP001432027"/>
    </source>
</evidence>
<sequence>LNILKYHDVRHLRVKVKVTRISEPKFGLATAFAAVNSRTQRSCSPRQLHVWPCQSGLDNDHSRAFCKKIGQTCHYERLVPRISPTSPSRYSESESAGYMQESVVLNHLRSEYQSIFKCAQRAFGSSGGLRQRFSYSNCEAFVKSK</sequence>
<feature type="non-terminal residue" evidence="1">
    <location>
        <position position="1"/>
    </location>
</feature>
<evidence type="ECO:0000313" key="1">
    <source>
        <dbReference type="EMBL" id="GMT02214.1"/>
    </source>
</evidence>
<proteinExistence type="predicted"/>
<name>A0AAV5U7W0_9BILA</name>
<protein>
    <submittedName>
        <fullName evidence="1">Uncharacterized protein</fullName>
    </submittedName>
</protein>
<dbReference type="Proteomes" id="UP001432027">
    <property type="component" value="Unassembled WGS sequence"/>
</dbReference>
<comment type="caution">
    <text evidence="1">The sequence shown here is derived from an EMBL/GenBank/DDBJ whole genome shotgun (WGS) entry which is preliminary data.</text>
</comment>
<accession>A0AAV5U7W0</accession>